<name>A0ABS2CR26_9MICO</name>
<dbReference type="Gene3D" id="3.40.30.10">
    <property type="entry name" value="Glutaredoxin"/>
    <property type="match status" value="1"/>
</dbReference>
<dbReference type="PROSITE" id="PS51354">
    <property type="entry name" value="GLUTAREDOXIN_2"/>
    <property type="match status" value="1"/>
</dbReference>
<accession>A0ABS2CR26</accession>
<feature type="domain" description="Glutaredoxin" evidence="1">
    <location>
        <begin position="28"/>
        <end position="85"/>
    </location>
</feature>
<reference evidence="2" key="1">
    <citation type="submission" date="2021-02" db="EMBL/GenBank/DDBJ databases">
        <title>Phycicoccus sp. MQZ13P-5T, whole genome shotgun sequence.</title>
        <authorList>
            <person name="Tuo L."/>
        </authorList>
    </citation>
    <scope>NUCLEOTIDE SEQUENCE</scope>
    <source>
        <strain evidence="2">MQZ13P-5</strain>
    </source>
</reference>
<evidence type="ECO:0000313" key="3">
    <source>
        <dbReference type="Proteomes" id="UP001430172"/>
    </source>
</evidence>
<dbReference type="InterPro" id="IPR002109">
    <property type="entry name" value="Glutaredoxin"/>
</dbReference>
<dbReference type="RefSeq" id="WP_204132799.1">
    <property type="nucleotide sequence ID" value="NZ_JAFDVD010000024.1"/>
</dbReference>
<dbReference type="EMBL" id="JAFDVD010000024">
    <property type="protein sequence ID" value="MBM6402331.1"/>
    <property type="molecule type" value="Genomic_DNA"/>
</dbReference>
<organism evidence="2 3">
    <name type="scientific">Phycicoccus sonneratiae</name>
    <dbReference type="NCBI Taxonomy" id="2807628"/>
    <lineage>
        <taxon>Bacteria</taxon>
        <taxon>Bacillati</taxon>
        <taxon>Actinomycetota</taxon>
        <taxon>Actinomycetes</taxon>
        <taxon>Micrococcales</taxon>
        <taxon>Intrasporangiaceae</taxon>
        <taxon>Phycicoccus</taxon>
    </lineage>
</organism>
<dbReference type="Pfam" id="PF00462">
    <property type="entry name" value="Glutaredoxin"/>
    <property type="match status" value="1"/>
</dbReference>
<dbReference type="Proteomes" id="UP001430172">
    <property type="component" value="Unassembled WGS sequence"/>
</dbReference>
<protein>
    <submittedName>
        <fullName evidence="2">Glutathione S-transferase N-terminal domain-containing protein</fullName>
    </submittedName>
</protein>
<sequence>MGLVDLVAGHPEATPHAEALAHAEHGATVYWRPGCPFCGRLRMAVRRERSRARWVNIWEDDDARAYVASVNDGNETVPTIVIDGVPHTNPDPRLVRDALRR</sequence>
<proteinExistence type="predicted"/>
<gene>
    <name evidence="2" type="ORF">JQN70_18195</name>
</gene>
<evidence type="ECO:0000259" key="1">
    <source>
        <dbReference type="Pfam" id="PF00462"/>
    </source>
</evidence>
<comment type="caution">
    <text evidence="2">The sequence shown here is derived from an EMBL/GenBank/DDBJ whole genome shotgun (WGS) entry which is preliminary data.</text>
</comment>
<evidence type="ECO:0000313" key="2">
    <source>
        <dbReference type="EMBL" id="MBM6402331.1"/>
    </source>
</evidence>
<dbReference type="InterPro" id="IPR036249">
    <property type="entry name" value="Thioredoxin-like_sf"/>
</dbReference>
<dbReference type="SUPFAM" id="SSF52833">
    <property type="entry name" value="Thioredoxin-like"/>
    <property type="match status" value="1"/>
</dbReference>
<keyword evidence="3" id="KW-1185">Reference proteome</keyword>